<evidence type="ECO:0000256" key="2">
    <source>
        <dbReference type="SAM" id="MobiDB-lite"/>
    </source>
</evidence>
<keyword evidence="7" id="KW-1185">Reference proteome</keyword>
<evidence type="ECO:0000256" key="1">
    <source>
        <dbReference type="ARBA" id="ARBA00007447"/>
    </source>
</evidence>
<keyword evidence="6" id="KW-0378">Hydrolase</keyword>
<dbReference type="GO" id="GO:0006508">
    <property type="term" value="P:proteolysis"/>
    <property type="evidence" value="ECO:0007669"/>
    <property type="project" value="UniProtKB-KW"/>
</dbReference>
<keyword evidence="3" id="KW-0472">Membrane</keyword>
<dbReference type="InterPro" id="IPR033121">
    <property type="entry name" value="PEPTIDASE_A1"/>
</dbReference>
<dbReference type="CDD" id="cd05471">
    <property type="entry name" value="pepsin_like"/>
    <property type="match status" value="1"/>
</dbReference>
<proteinExistence type="inferred from homology"/>
<dbReference type="OrthoDB" id="4074350at2759"/>
<evidence type="ECO:0000313" key="7">
    <source>
        <dbReference type="Proteomes" id="UP000250140"/>
    </source>
</evidence>
<comment type="similarity">
    <text evidence="1">Belongs to the peptidase A1 family.</text>
</comment>
<dbReference type="GO" id="GO:0000324">
    <property type="term" value="C:fungal-type vacuole"/>
    <property type="evidence" value="ECO:0007669"/>
    <property type="project" value="TreeGrafter"/>
</dbReference>
<dbReference type="PANTHER" id="PTHR47966:SF51">
    <property type="entry name" value="BETA-SITE APP-CLEAVING ENZYME, ISOFORM A-RELATED"/>
    <property type="match status" value="1"/>
</dbReference>
<evidence type="ECO:0000313" key="6">
    <source>
        <dbReference type="EMBL" id="OCL09065.1"/>
    </source>
</evidence>
<feature type="region of interest" description="Disordered" evidence="2">
    <location>
        <begin position="508"/>
        <end position="560"/>
    </location>
</feature>
<dbReference type="Pfam" id="PF00026">
    <property type="entry name" value="Asp"/>
    <property type="match status" value="1"/>
</dbReference>
<feature type="chain" id="PRO_5034777821" evidence="4">
    <location>
        <begin position="30"/>
        <end position="658"/>
    </location>
</feature>
<feature type="transmembrane region" description="Helical" evidence="3">
    <location>
        <begin position="449"/>
        <end position="471"/>
    </location>
</feature>
<gene>
    <name evidence="6" type="ORF">AOQ84DRAFT_431461</name>
</gene>
<feature type="signal peptide" evidence="4">
    <location>
        <begin position="1"/>
        <end position="29"/>
    </location>
</feature>
<dbReference type="Proteomes" id="UP000250140">
    <property type="component" value="Unassembled WGS sequence"/>
</dbReference>
<dbReference type="EMBL" id="KV749524">
    <property type="protein sequence ID" value="OCL09065.1"/>
    <property type="molecule type" value="Genomic_DNA"/>
</dbReference>
<dbReference type="PANTHER" id="PTHR47966">
    <property type="entry name" value="BETA-SITE APP-CLEAVING ENZYME, ISOFORM A-RELATED"/>
    <property type="match status" value="1"/>
</dbReference>
<feature type="region of interest" description="Disordered" evidence="2">
    <location>
        <begin position="578"/>
        <end position="658"/>
    </location>
</feature>
<dbReference type="PROSITE" id="PS51767">
    <property type="entry name" value="PEPTIDASE_A1"/>
    <property type="match status" value="1"/>
</dbReference>
<dbReference type="InterPro" id="IPR034164">
    <property type="entry name" value="Pepsin-like_dom"/>
</dbReference>
<evidence type="ECO:0000256" key="3">
    <source>
        <dbReference type="SAM" id="Phobius"/>
    </source>
</evidence>
<reference evidence="6 7" key="1">
    <citation type="journal article" date="2016" name="Nat. Commun.">
        <title>Ectomycorrhizal ecology is imprinted in the genome of the dominant symbiotic fungus Cenococcum geophilum.</title>
        <authorList>
            <consortium name="DOE Joint Genome Institute"/>
            <person name="Peter M."/>
            <person name="Kohler A."/>
            <person name="Ohm R.A."/>
            <person name="Kuo A."/>
            <person name="Krutzmann J."/>
            <person name="Morin E."/>
            <person name="Arend M."/>
            <person name="Barry K.W."/>
            <person name="Binder M."/>
            <person name="Choi C."/>
            <person name="Clum A."/>
            <person name="Copeland A."/>
            <person name="Grisel N."/>
            <person name="Haridas S."/>
            <person name="Kipfer T."/>
            <person name="LaButti K."/>
            <person name="Lindquist E."/>
            <person name="Lipzen A."/>
            <person name="Maire R."/>
            <person name="Meier B."/>
            <person name="Mihaltcheva S."/>
            <person name="Molinier V."/>
            <person name="Murat C."/>
            <person name="Poggeler S."/>
            <person name="Quandt C.A."/>
            <person name="Sperisen C."/>
            <person name="Tritt A."/>
            <person name="Tisserant E."/>
            <person name="Crous P.W."/>
            <person name="Henrissat B."/>
            <person name="Nehls U."/>
            <person name="Egli S."/>
            <person name="Spatafora J.W."/>
            <person name="Grigoriev I.V."/>
            <person name="Martin F.M."/>
        </authorList>
    </citation>
    <scope>NUCLEOTIDE SEQUENCE [LARGE SCALE GENOMIC DNA]</scope>
    <source>
        <strain evidence="6 7">CBS 207.34</strain>
    </source>
</reference>
<name>A0A8E2JTG6_9PEZI</name>
<organism evidence="6 7">
    <name type="scientific">Glonium stellatum</name>
    <dbReference type="NCBI Taxonomy" id="574774"/>
    <lineage>
        <taxon>Eukaryota</taxon>
        <taxon>Fungi</taxon>
        <taxon>Dikarya</taxon>
        <taxon>Ascomycota</taxon>
        <taxon>Pezizomycotina</taxon>
        <taxon>Dothideomycetes</taxon>
        <taxon>Pleosporomycetidae</taxon>
        <taxon>Gloniales</taxon>
        <taxon>Gloniaceae</taxon>
        <taxon>Glonium</taxon>
    </lineage>
</organism>
<keyword evidence="6" id="KW-0645">Protease</keyword>
<evidence type="ECO:0000256" key="4">
    <source>
        <dbReference type="SAM" id="SignalP"/>
    </source>
</evidence>
<keyword evidence="3" id="KW-1133">Transmembrane helix</keyword>
<dbReference type="PRINTS" id="PR00792">
    <property type="entry name" value="PEPSIN"/>
</dbReference>
<dbReference type="SUPFAM" id="SSF50630">
    <property type="entry name" value="Acid proteases"/>
    <property type="match status" value="1"/>
</dbReference>
<dbReference type="InterPro" id="IPR021109">
    <property type="entry name" value="Peptidase_aspartic_dom_sf"/>
</dbReference>
<dbReference type="InterPro" id="IPR001461">
    <property type="entry name" value="Aspartic_peptidase_A1"/>
</dbReference>
<feature type="domain" description="Peptidase A1" evidence="5">
    <location>
        <begin position="59"/>
        <end position="404"/>
    </location>
</feature>
<dbReference type="GO" id="GO:0004190">
    <property type="term" value="F:aspartic-type endopeptidase activity"/>
    <property type="evidence" value="ECO:0007669"/>
    <property type="project" value="InterPro"/>
</dbReference>
<keyword evidence="3" id="KW-0812">Transmembrane</keyword>
<accession>A0A8E2JTG6</accession>
<keyword evidence="4" id="KW-0732">Signal</keyword>
<dbReference type="AlphaFoldDB" id="A0A8E2JTG6"/>
<evidence type="ECO:0000259" key="5">
    <source>
        <dbReference type="PROSITE" id="PS51767"/>
    </source>
</evidence>
<sequence>MLRFRAPRFSFGSLLVFTAFATQLSFCLADALVERSTQIPAPVSVTPDQNWDGIDGQWSTFTLRVGTPQQFVRTFVSTASQQTWVVLAEACSDKSDVQACTESRGWTYNTSQSSTWDQIGFYMLWTERNMGYSGNGQYGYDTVGLGGLGSEGPTLKNTTVGGFDTTNFYLGIFGINPKPTNFSSFNDPSPSYITYLKQDNLIPSVSFGYTAGAQYRFTKVLASLTLGGYDTSRFVPNNLTFGFAPDNERDIVVGLQSIAMNDQTKSNIDLLPTPVFMYIDSTIPEIWLPLDACKAFESAFGLTYDNATNLYLVNDALHSRLLAESANVTFTLGQKTTGGETVEIVLPYAAFDLVAKPPYRGLQNSSNYFPLRRAANESQYVFGRTFLQEAYLVVDWERFNFSVYQCSWVFGASAHILPIYSPGTAPNVTNTTGSTPDHPVSSHLSTAKIIGIAVGVGFSVAIIAFLLIWWFSSEKSEDEPPNSPGSPPANETNVFPKAELPAEPTIRHEMCSGSDGLLKPEDVVSGFPSPTSEVEGSERKIYEMPGDIPPRLEAGGRQLSEKETMMVRERIYNGVELAPPPSSPIAEETPKRIAPVSPSEVTIVNRRGLQPPQNVSPITPRTPRDGRDLEADDMILSPLSPMDDSTEGSSSRRRFSYE</sequence>
<protein>
    <submittedName>
        <fullName evidence="6">Acid protease</fullName>
    </submittedName>
</protein>
<dbReference type="Gene3D" id="2.40.70.10">
    <property type="entry name" value="Acid Proteases"/>
    <property type="match status" value="2"/>
</dbReference>